<dbReference type="GeneID" id="38135836"/>
<gene>
    <name evidence="2" type="ORF">BDQ94DRAFT_149889</name>
</gene>
<keyword evidence="3" id="KW-1185">Reference proteome</keyword>
<organism evidence="2 3">
    <name type="scientific">Aspergillus welwitschiae</name>
    <dbReference type="NCBI Taxonomy" id="1341132"/>
    <lineage>
        <taxon>Eukaryota</taxon>
        <taxon>Fungi</taxon>
        <taxon>Dikarya</taxon>
        <taxon>Ascomycota</taxon>
        <taxon>Pezizomycotina</taxon>
        <taxon>Eurotiomycetes</taxon>
        <taxon>Eurotiomycetidae</taxon>
        <taxon>Eurotiales</taxon>
        <taxon>Aspergillaceae</taxon>
        <taxon>Aspergillus</taxon>
        <taxon>Aspergillus subgen. Circumdati</taxon>
    </lineage>
</organism>
<evidence type="ECO:0000256" key="1">
    <source>
        <dbReference type="SAM" id="Phobius"/>
    </source>
</evidence>
<dbReference type="AlphaFoldDB" id="A0A3F3PS96"/>
<reference evidence="2 3" key="1">
    <citation type="submission" date="2018-07" db="EMBL/GenBank/DDBJ databases">
        <title>The genomes of Aspergillus section Nigri reveals drivers in fungal speciation.</title>
        <authorList>
            <consortium name="DOE Joint Genome Institute"/>
            <person name="Vesth T.C."/>
            <person name="Nybo J."/>
            <person name="Theobald S."/>
            <person name="Brandl J."/>
            <person name="Frisvad J.C."/>
            <person name="Nielsen K.F."/>
            <person name="Lyhne E.K."/>
            <person name="Kogle M.E."/>
            <person name="Kuo A."/>
            <person name="Riley R."/>
            <person name="Clum A."/>
            <person name="Nolan M."/>
            <person name="Lipzen A."/>
            <person name="Salamov A."/>
            <person name="Henrissat B."/>
            <person name="Wiebenga A."/>
            <person name="De vries R.P."/>
            <person name="Grigoriev I.V."/>
            <person name="Mortensen U.H."/>
            <person name="Andersen M.R."/>
            <person name="Baker S.E."/>
        </authorList>
    </citation>
    <scope>NUCLEOTIDE SEQUENCE [LARGE SCALE GENOMIC DNA]</scope>
    <source>
        <strain evidence="2 3">CBS 139.54b</strain>
    </source>
</reference>
<keyword evidence="1" id="KW-0812">Transmembrane</keyword>
<keyword evidence="1" id="KW-1133">Transmembrane helix</keyword>
<proteinExistence type="predicted"/>
<protein>
    <submittedName>
        <fullName evidence="2">Uncharacterized protein</fullName>
    </submittedName>
</protein>
<evidence type="ECO:0000313" key="3">
    <source>
        <dbReference type="Proteomes" id="UP000253729"/>
    </source>
</evidence>
<sequence length="56" mass="6439">MLCVLVDQEGLWFVVSYWLRIVPLYVLFLVIVGSGYLSCLDVVSCDMLVWPRRTDG</sequence>
<accession>A0A3F3PS96</accession>
<keyword evidence="1" id="KW-0472">Membrane</keyword>
<feature type="transmembrane region" description="Helical" evidence="1">
    <location>
        <begin position="17"/>
        <end position="43"/>
    </location>
</feature>
<evidence type="ECO:0000313" key="2">
    <source>
        <dbReference type="EMBL" id="RDH29805.1"/>
    </source>
</evidence>
<dbReference type="EMBL" id="KZ852065">
    <property type="protein sequence ID" value="RDH29805.1"/>
    <property type="molecule type" value="Genomic_DNA"/>
</dbReference>
<dbReference type="Proteomes" id="UP000253729">
    <property type="component" value="Unassembled WGS sequence"/>
</dbReference>
<dbReference type="RefSeq" id="XP_026622827.1">
    <property type="nucleotide sequence ID" value="XM_026767480.1"/>
</dbReference>
<name>A0A3F3PS96_9EURO</name>